<evidence type="ECO:0000256" key="1">
    <source>
        <dbReference type="SAM" id="SignalP"/>
    </source>
</evidence>
<evidence type="ECO:0000313" key="3">
    <source>
        <dbReference type="Proteomes" id="UP001083770"/>
    </source>
</evidence>
<keyword evidence="3" id="KW-1185">Reference proteome</keyword>
<dbReference type="RefSeq" id="WP_269401979.1">
    <property type="nucleotide sequence ID" value="NZ_JAPWGW010000002.1"/>
</dbReference>
<feature type="chain" id="PRO_5047451745" evidence="1">
    <location>
        <begin position="24"/>
        <end position="227"/>
    </location>
</feature>
<organism evidence="2 3">
    <name type="scientific">Henriciella marina</name>
    <dbReference type="NCBI Taxonomy" id="453851"/>
    <lineage>
        <taxon>Bacteria</taxon>
        <taxon>Pseudomonadati</taxon>
        <taxon>Pseudomonadota</taxon>
        <taxon>Alphaproteobacteria</taxon>
        <taxon>Hyphomonadales</taxon>
        <taxon>Hyphomonadaceae</taxon>
        <taxon>Henriciella</taxon>
    </lineage>
</organism>
<feature type="signal peptide" evidence="1">
    <location>
        <begin position="1"/>
        <end position="23"/>
    </location>
</feature>
<accession>A0ABT4LU77</accession>
<gene>
    <name evidence="2" type="ORF">O4G74_07285</name>
</gene>
<comment type="caution">
    <text evidence="2">The sequence shown here is derived from an EMBL/GenBank/DDBJ whole genome shotgun (WGS) entry which is preliminary data.</text>
</comment>
<proteinExistence type="predicted"/>
<dbReference type="Proteomes" id="UP001083770">
    <property type="component" value="Unassembled WGS sequence"/>
</dbReference>
<name>A0ABT4LU77_9PROT</name>
<reference evidence="2" key="1">
    <citation type="submission" date="2022-12" db="EMBL/GenBank/DDBJ databases">
        <title>Bacterial isolates from different developmental stages of Nematostella vectensis.</title>
        <authorList>
            <person name="Fraune S."/>
        </authorList>
    </citation>
    <scope>NUCLEOTIDE SEQUENCE</scope>
    <source>
        <strain evidence="2">G21632-S1</strain>
    </source>
</reference>
<dbReference type="EMBL" id="JAPWGW010000002">
    <property type="protein sequence ID" value="MCZ4297856.1"/>
    <property type="molecule type" value="Genomic_DNA"/>
</dbReference>
<keyword evidence="1" id="KW-0732">Signal</keyword>
<sequence length="227" mass="24771">MACRICWAGLCVSAIMVAPHASAHEIAEKSLVLAEEAYLCTYEGSVTIDTGLEAEISIENTSNVWLIDKGQSIYVVDRPGGEGLVPDTAETGELRRYHTSTRRLSTHYGLQQDGEKTLVAGHQFSDGPGGYSVLLRLDEMRYRTRHDFGGRTGSFSSMDDFGSCVAISSSDDLPDTVAMKEGLTGAEAEAFIDDWEADLNAKADADTRRIMEDIGYSEEEISNLIED</sequence>
<evidence type="ECO:0000313" key="2">
    <source>
        <dbReference type="EMBL" id="MCZ4297856.1"/>
    </source>
</evidence>
<protein>
    <submittedName>
        <fullName evidence="2">Uncharacterized protein</fullName>
    </submittedName>
</protein>